<dbReference type="Pfam" id="PF00069">
    <property type="entry name" value="Pkinase"/>
    <property type="match status" value="1"/>
</dbReference>
<keyword evidence="13" id="KW-1185">Reference proteome</keyword>
<comment type="caution">
    <text evidence="12">The sequence shown here is derived from an EMBL/GenBank/DDBJ whole genome shotgun (WGS) entry which is preliminary data.</text>
</comment>
<feature type="repeat" description="WD" evidence="10">
    <location>
        <begin position="1101"/>
        <end position="1123"/>
    </location>
</feature>
<dbReference type="Gene3D" id="2.130.10.10">
    <property type="entry name" value="YVTN repeat-like/Quinoprotein amine dehydrogenase"/>
    <property type="match status" value="2"/>
</dbReference>
<proteinExistence type="predicted"/>
<evidence type="ECO:0000256" key="2">
    <source>
        <dbReference type="ARBA" id="ARBA00012513"/>
    </source>
</evidence>
<dbReference type="InterPro" id="IPR036322">
    <property type="entry name" value="WD40_repeat_dom_sf"/>
</dbReference>
<dbReference type="InterPro" id="IPR011009">
    <property type="entry name" value="Kinase-like_dom_sf"/>
</dbReference>
<dbReference type="InterPro" id="IPR016024">
    <property type="entry name" value="ARM-type_fold"/>
</dbReference>
<sequence length="1241" mass="141172">MGNQLVSSVKTSSVIRSIEYYLSEVPDIKLKSSLGQTQFLKVALCFRENEGEVVVKVLSHEDPSLLLDSHRKELIEFANITRSNSSIASFRIVEIRPNFAYIVRQYVRFSLYDRLSTRPFMTDIEKCWIVYQILRCLAWCHERKLYHGDIKLENILVTSNMWVIMTDFATYKPVNLPEDNPSFFNYFFDTSRRRCCNIAPERFVSTASLAQMDNQPSTIHGNNSSASLPSLGQESNFNEAMDMFSIGCVLVEIFSDNFMFDYSSLLLYKENRLDQTQLENKLSKIDSPIIRDLAQNLISLEPGNRTTCSQALNNLKGIIFPTYFGKLYNIMRTLIRLSPDSKILYLIQELPNYLPAILSENPNGVLIILLTITSSLRSLTHVHCKIQAQRLIVELVRSSTQTLSPYIIDRLIPYLAHSLTNDSDHRVRAEAICSLTDLLEQVAFIQASDSNIFTDFLMEILIKSLESEKSVFVRLRMAQNIGRLSAVAFNFLNQSCDQNYDEELALLHQDFAQLVVQLLTDVNNCVRRTLLLTPRNCSHLCTFFGRQKTTDVILPHIFTFLNHKNFQLRLSFFDNIIVIASYLGVQCSTILQPLLQIGLQDAEEVIIGKTINSIASLAEQGLLQKNIIYELLQEILPLFYHPNLWIVHSIVHLFTVLAEHLSIIDLHCKIIPMLTPYLSRHIHSLSSKHLLLESLKPRLPREVLDIVFSAKDDHVLQVLFEILRNKSSGLNNAPYKRLCAENIDSYMEDQLLKLSDLFTKIYRNRKNRNQNRDECGSEIEYHNYDRLIRSIHLVDPLKDIGTMGGSGTTNQEWQHMFGPRSPNEESNDLPMISDAVEAKEIEVACFDCPPSRSHVRALMVHKKTGYTPSASLPQIGTFTMEDFRPRGLLVSHLNEHKASVNAIARYGTTSCFFTCSDDGTIRIWDLANFENRHVINRSKYLFKMEFSNGSPINFKGVVCCGPYVITYTNDGIIYIFESQESCLRLVCNFKVGSSKSSIPLLISSICTLSSNIFAVSLTNSIVYGYDVRNIHTRQFFVPIFKVALSPHHRLYTSTHGSSDITLWDYKLGHRITVLRASGRQQDKSSTFVNAILPISNKDCTVITGGSDMRIRLWDINSPEKSYVISDPTFKACCYLGSQLIGNNSPSMKSLSSIPPSAYSLHHDHISGAPPISTYISKRVGDHQVIEEFDSSPQYAQYNSKHHCSMDQQSIESGHQDAITDLLRVNHFLISSGRNGTIKVWR</sequence>
<dbReference type="GO" id="GO:0045324">
    <property type="term" value="P:late endosome to vacuole transport"/>
    <property type="evidence" value="ECO:0007669"/>
    <property type="project" value="InterPro"/>
</dbReference>
<comment type="subcellular location">
    <subcellularLocation>
        <location evidence="1">Cytoplasmic vesicle</location>
        <location evidence="1">Autophagosome</location>
    </subcellularLocation>
</comment>
<evidence type="ECO:0000259" key="11">
    <source>
        <dbReference type="PROSITE" id="PS50011"/>
    </source>
</evidence>
<dbReference type="GO" id="GO:0004674">
    <property type="term" value="F:protein serine/threonine kinase activity"/>
    <property type="evidence" value="ECO:0007669"/>
    <property type="project" value="UniProtKB-KW"/>
</dbReference>
<dbReference type="SMART" id="SM00220">
    <property type="entry name" value="S_TKc"/>
    <property type="match status" value="1"/>
</dbReference>
<evidence type="ECO:0000256" key="6">
    <source>
        <dbReference type="ARBA" id="ARBA00022737"/>
    </source>
</evidence>
<dbReference type="PANTHER" id="PTHR17583">
    <property type="entry name" value="PHOSPHOINOSITIDE 3-KINASE REGULATORY SUBUNIT 4"/>
    <property type="match status" value="1"/>
</dbReference>
<evidence type="ECO:0000256" key="7">
    <source>
        <dbReference type="ARBA" id="ARBA00022741"/>
    </source>
</evidence>
<dbReference type="InterPro" id="IPR011989">
    <property type="entry name" value="ARM-like"/>
</dbReference>
<keyword evidence="9" id="KW-0067">ATP-binding</keyword>
<evidence type="ECO:0000256" key="1">
    <source>
        <dbReference type="ARBA" id="ARBA00004419"/>
    </source>
</evidence>
<dbReference type="GO" id="GO:0034272">
    <property type="term" value="C:phosphatidylinositol 3-kinase complex, class III, type II"/>
    <property type="evidence" value="ECO:0007669"/>
    <property type="project" value="TreeGrafter"/>
</dbReference>
<evidence type="ECO:0000256" key="9">
    <source>
        <dbReference type="ARBA" id="ARBA00022840"/>
    </source>
</evidence>
<dbReference type="PROSITE" id="PS50011">
    <property type="entry name" value="PROTEIN_KINASE_DOM"/>
    <property type="match status" value="1"/>
</dbReference>
<keyword evidence="8" id="KW-0418">Kinase</keyword>
<dbReference type="GO" id="GO:0005524">
    <property type="term" value="F:ATP binding"/>
    <property type="evidence" value="ECO:0007669"/>
    <property type="project" value="UniProtKB-KW"/>
</dbReference>
<feature type="repeat" description="WD" evidence="10">
    <location>
        <begin position="1211"/>
        <end position="1241"/>
    </location>
</feature>
<dbReference type="GO" id="GO:0034271">
    <property type="term" value="C:phosphatidylinositol 3-kinase complex, class III, type I"/>
    <property type="evidence" value="ECO:0007669"/>
    <property type="project" value="TreeGrafter"/>
</dbReference>
<keyword evidence="6" id="KW-0677">Repeat</keyword>
<dbReference type="AlphaFoldDB" id="A0A9Q0RKH8"/>
<dbReference type="InterPro" id="IPR015943">
    <property type="entry name" value="WD40/YVTN_repeat-like_dom_sf"/>
</dbReference>
<gene>
    <name evidence="12" type="ORF">RDWZM_008607</name>
</gene>
<dbReference type="GO" id="GO:0005776">
    <property type="term" value="C:autophagosome"/>
    <property type="evidence" value="ECO:0007669"/>
    <property type="project" value="UniProtKB-SubCell"/>
</dbReference>
<dbReference type="InterPro" id="IPR000719">
    <property type="entry name" value="Prot_kinase_dom"/>
</dbReference>
<dbReference type="PANTHER" id="PTHR17583:SF0">
    <property type="entry name" value="PHOSPHOINOSITIDE 3-KINASE REGULATORY SUBUNIT 4"/>
    <property type="match status" value="1"/>
</dbReference>
<protein>
    <recommendedName>
        <fullName evidence="2">non-specific serine/threonine protein kinase</fullName>
        <ecNumber evidence="2">2.7.11.1</ecNumber>
    </recommendedName>
</protein>
<dbReference type="SMART" id="SM00320">
    <property type="entry name" value="WD40"/>
    <property type="match status" value="4"/>
</dbReference>
<dbReference type="Pfam" id="PF00400">
    <property type="entry name" value="WD40"/>
    <property type="match status" value="3"/>
</dbReference>
<evidence type="ECO:0000256" key="5">
    <source>
        <dbReference type="ARBA" id="ARBA00022679"/>
    </source>
</evidence>
<keyword evidence="4 10" id="KW-0853">WD repeat</keyword>
<dbReference type="InterPro" id="IPR001680">
    <property type="entry name" value="WD40_rpt"/>
</dbReference>
<dbReference type="PROSITE" id="PS50082">
    <property type="entry name" value="WD_REPEATS_2"/>
    <property type="match status" value="3"/>
</dbReference>
<dbReference type="PROSITE" id="PS50294">
    <property type="entry name" value="WD_REPEATS_REGION"/>
    <property type="match status" value="2"/>
</dbReference>
<dbReference type="InterPro" id="IPR020472">
    <property type="entry name" value="WD40_PAC1"/>
</dbReference>
<dbReference type="PRINTS" id="PR00320">
    <property type="entry name" value="GPROTEINBRPT"/>
</dbReference>
<dbReference type="Gene3D" id="1.10.510.10">
    <property type="entry name" value="Transferase(Phosphotransferase) domain 1"/>
    <property type="match status" value="1"/>
</dbReference>
<dbReference type="Pfam" id="PF22956">
    <property type="entry name" value="VPS15-like_hel"/>
    <property type="match status" value="1"/>
</dbReference>
<keyword evidence="5" id="KW-0808">Transferase</keyword>
<dbReference type="Gene3D" id="1.25.10.10">
    <property type="entry name" value="Leucine-rich Repeat Variant"/>
    <property type="match status" value="2"/>
</dbReference>
<dbReference type="InterPro" id="IPR008271">
    <property type="entry name" value="Ser/Thr_kinase_AS"/>
</dbReference>
<dbReference type="SUPFAM" id="SSF56112">
    <property type="entry name" value="Protein kinase-like (PK-like)"/>
    <property type="match status" value="1"/>
</dbReference>
<dbReference type="GO" id="GO:0071561">
    <property type="term" value="C:nucleus-vacuole junction"/>
    <property type="evidence" value="ECO:0007669"/>
    <property type="project" value="TreeGrafter"/>
</dbReference>
<dbReference type="GO" id="GO:0006623">
    <property type="term" value="P:protein targeting to vacuole"/>
    <property type="evidence" value="ECO:0007669"/>
    <property type="project" value="TreeGrafter"/>
</dbReference>
<reference evidence="12" key="1">
    <citation type="submission" date="2022-12" db="EMBL/GenBank/DDBJ databases">
        <title>Genome assemblies of Blomia tropicalis.</title>
        <authorList>
            <person name="Cui Y."/>
        </authorList>
    </citation>
    <scope>NUCLEOTIDE SEQUENCE</scope>
    <source>
        <tissue evidence="12">Adult mites</tissue>
    </source>
</reference>
<dbReference type="EC" id="2.7.11.1" evidence="2"/>
<dbReference type="SUPFAM" id="SSF50978">
    <property type="entry name" value="WD40 repeat-like"/>
    <property type="match status" value="1"/>
</dbReference>
<evidence type="ECO:0000313" key="13">
    <source>
        <dbReference type="Proteomes" id="UP001142055"/>
    </source>
</evidence>
<dbReference type="EMBL" id="JAPWDV010000003">
    <property type="protein sequence ID" value="KAJ6217450.1"/>
    <property type="molecule type" value="Genomic_DNA"/>
</dbReference>
<keyword evidence="3" id="KW-0723">Serine/threonine-protein kinase</keyword>
<feature type="domain" description="Protein kinase" evidence="11">
    <location>
        <begin position="28"/>
        <end position="324"/>
    </location>
</feature>
<dbReference type="PROSITE" id="PS00108">
    <property type="entry name" value="PROTEIN_KINASE_ST"/>
    <property type="match status" value="1"/>
</dbReference>
<dbReference type="InterPro" id="IPR055231">
    <property type="entry name" value="2AA_helical"/>
</dbReference>
<dbReference type="GO" id="GO:0016236">
    <property type="term" value="P:macroautophagy"/>
    <property type="evidence" value="ECO:0007669"/>
    <property type="project" value="InterPro"/>
</dbReference>
<accession>A0A9Q0RKH8</accession>
<evidence type="ECO:0000256" key="8">
    <source>
        <dbReference type="ARBA" id="ARBA00022777"/>
    </source>
</evidence>
<feature type="repeat" description="WD" evidence="10">
    <location>
        <begin position="893"/>
        <end position="934"/>
    </location>
</feature>
<dbReference type="SUPFAM" id="SSF48371">
    <property type="entry name" value="ARM repeat"/>
    <property type="match status" value="1"/>
</dbReference>
<keyword evidence="7" id="KW-0547">Nucleotide-binding</keyword>
<dbReference type="InterPro" id="IPR045162">
    <property type="entry name" value="Vps15-like"/>
</dbReference>
<evidence type="ECO:0000256" key="4">
    <source>
        <dbReference type="ARBA" id="ARBA00022574"/>
    </source>
</evidence>
<evidence type="ECO:0000313" key="12">
    <source>
        <dbReference type="EMBL" id="KAJ6217450.1"/>
    </source>
</evidence>
<dbReference type="Proteomes" id="UP001142055">
    <property type="component" value="Chromosome 3"/>
</dbReference>
<dbReference type="GO" id="GO:0005770">
    <property type="term" value="C:late endosome"/>
    <property type="evidence" value="ECO:0007669"/>
    <property type="project" value="TreeGrafter"/>
</dbReference>
<dbReference type="OMA" id="MLMMRID"/>
<name>A0A9Q0RKH8_BLOTA</name>
<organism evidence="12 13">
    <name type="scientific">Blomia tropicalis</name>
    <name type="common">Mite</name>
    <dbReference type="NCBI Taxonomy" id="40697"/>
    <lineage>
        <taxon>Eukaryota</taxon>
        <taxon>Metazoa</taxon>
        <taxon>Ecdysozoa</taxon>
        <taxon>Arthropoda</taxon>
        <taxon>Chelicerata</taxon>
        <taxon>Arachnida</taxon>
        <taxon>Acari</taxon>
        <taxon>Acariformes</taxon>
        <taxon>Sarcoptiformes</taxon>
        <taxon>Astigmata</taxon>
        <taxon>Glycyphagoidea</taxon>
        <taxon>Echimyopodidae</taxon>
        <taxon>Blomia</taxon>
    </lineage>
</organism>
<evidence type="ECO:0000256" key="10">
    <source>
        <dbReference type="PROSITE-ProRule" id="PRU00221"/>
    </source>
</evidence>
<evidence type="ECO:0000256" key="3">
    <source>
        <dbReference type="ARBA" id="ARBA00022527"/>
    </source>
</evidence>